<dbReference type="AlphaFoldDB" id="A0A0L6VKQ8"/>
<gene>
    <name evidence="1" type="ORF">VP01_14224g1</name>
</gene>
<dbReference type="EMBL" id="LAVV01004693">
    <property type="protein sequence ID" value="KNZ61304.1"/>
    <property type="molecule type" value="Genomic_DNA"/>
</dbReference>
<name>A0A0L6VKQ8_9BASI</name>
<dbReference type="Proteomes" id="UP000037035">
    <property type="component" value="Unassembled WGS sequence"/>
</dbReference>
<proteinExistence type="predicted"/>
<comment type="caution">
    <text evidence="1">The sequence shown here is derived from an EMBL/GenBank/DDBJ whole genome shotgun (WGS) entry which is preliminary data.</text>
</comment>
<evidence type="ECO:0000313" key="2">
    <source>
        <dbReference type="Proteomes" id="UP000037035"/>
    </source>
</evidence>
<organism evidence="1 2">
    <name type="scientific">Puccinia sorghi</name>
    <dbReference type="NCBI Taxonomy" id="27349"/>
    <lineage>
        <taxon>Eukaryota</taxon>
        <taxon>Fungi</taxon>
        <taxon>Dikarya</taxon>
        <taxon>Basidiomycota</taxon>
        <taxon>Pucciniomycotina</taxon>
        <taxon>Pucciniomycetes</taxon>
        <taxon>Pucciniales</taxon>
        <taxon>Pucciniaceae</taxon>
        <taxon>Puccinia</taxon>
    </lineage>
</organism>
<keyword evidence="2" id="KW-1185">Reference proteome</keyword>
<dbReference type="VEuPathDB" id="FungiDB:VP01_14224g1"/>
<sequence length="96" mass="10385">MLSGEVEQVLEETPSLHLDTVSCPLGYTKMGIGDCQVWVMIDSGSMAKIELRRIVGDEYKVDGVVEGEWVEVANCKRRCGAYIGKGVTAGLSGCCR</sequence>
<accession>A0A0L6VKQ8</accession>
<reference evidence="1 2" key="1">
    <citation type="submission" date="2015-08" db="EMBL/GenBank/DDBJ databases">
        <title>Next Generation Sequencing and Analysis of the Genome of Puccinia sorghi L Schw, the Causal Agent of Maize Common Rust.</title>
        <authorList>
            <person name="Rochi L."/>
            <person name="Burguener G."/>
            <person name="Darino M."/>
            <person name="Turjanski A."/>
            <person name="Kreff E."/>
            <person name="Dieguez M.J."/>
            <person name="Sacco F."/>
        </authorList>
    </citation>
    <scope>NUCLEOTIDE SEQUENCE [LARGE SCALE GENOMIC DNA]</scope>
    <source>
        <strain evidence="1 2">RO10H11247</strain>
    </source>
</reference>
<evidence type="ECO:0000313" key="1">
    <source>
        <dbReference type="EMBL" id="KNZ61304.1"/>
    </source>
</evidence>
<protein>
    <submittedName>
        <fullName evidence="1">Uncharacterized protein</fullName>
    </submittedName>
</protein>